<name>A0A0V1M389_9BILA</name>
<feature type="non-terminal residue" evidence="1">
    <location>
        <position position="1"/>
    </location>
</feature>
<dbReference type="Proteomes" id="UP000054843">
    <property type="component" value="Unassembled WGS sequence"/>
</dbReference>
<proteinExistence type="predicted"/>
<keyword evidence="2" id="KW-1185">Reference proteome</keyword>
<gene>
    <name evidence="1" type="ORF">T10_5262</name>
</gene>
<accession>A0A0V1M389</accession>
<evidence type="ECO:0000313" key="2">
    <source>
        <dbReference type="Proteomes" id="UP000054843"/>
    </source>
</evidence>
<protein>
    <submittedName>
        <fullName evidence="1">Uncharacterized protein</fullName>
    </submittedName>
</protein>
<evidence type="ECO:0000313" key="1">
    <source>
        <dbReference type="EMBL" id="KRZ66315.1"/>
    </source>
</evidence>
<sequence length="113" mass="13213">LSYSCNNDLLSRGLTVEQLASHSFWWHGTAWVMEDRNHHFEDMQRFDRPWSYSGRECVKTLTATCDIFRNLISSNLSRRKTAAALIVNNQGFSLNRYEKLSNKNSIFCQPIEH</sequence>
<comment type="caution">
    <text evidence="1">The sequence shown here is derived from an EMBL/GenBank/DDBJ whole genome shotgun (WGS) entry which is preliminary data.</text>
</comment>
<feature type="non-terminal residue" evidence="1">
    <location>
        <position position="113"/>
    </location>
</feature>
<reference evidence="1 2" key="1">
    <citation type="submission" date="2015-01" db="EMBL/GenBank/DDBJ databases">
        <title>Evolution of Trichinella species and genotypes.</title>
        <authorList>
            <person name="Korhonen P.K."/>
            <person name="Edoardo P."/>
            <person name="Giuseppe L.R."/>
            <person name="Gasser R.B."/>
        </authorList>
    </citation>
    <scope>NUCLEOTIDE SEQUENCE [LARGE SCALE GENOMIC DNA]</scope>
    <source>
        <strain evidence="1">ISS1980</strain>
    </source>
</reference>
<dbReference type="AlphaFoldDB" id="A0A0V1M389"/>
<organism evidence="1 2">
    <name type="scientific">Trichinella papuae</name>
    <dbReference type="NCBI Taxonomy" id="268474"/>
    <lineage>
        <taxon>Eukaryota</taxon>
        <taxon>Metazoa</taxon>
        <taxon>Ecdysozoa</taxon>
        <taxon>Nematoda</taxon>
        <taxon>Enoplea</taxon>
        <taxon>Dorylaimia</taxon>
        <taxon>Trichinellida</taxon>
        <taxon>Trichinellidae</taxon>
        <taxon>Trichinella</taxon>
    </lineage>
</organism>
<dbReference type="EMBL" id="JYDO01000250">
    <property type="protein sequence ID" value="KRZ66315.1"/>
    <property type="molecule type" value="Genomic_DNA"/>
</dbReference>